<organism evidence="2 3">
    <name type="scientific">Streblomastix strix</name>
    <dbReference type="NCBI Taxonomy" id="222440"/>
    <lineage>
        <taxon>Eukaryota</taxon>
        <taxon>Metamonada</taxon>
        <taxon>Preaxostyla</taxon>
        <taxon>Oxymonadida</taxon>
        <taxon>Streblomastigidae</taxon>
        <taxon>Streblomastix</taxon>
    </lineage>
</organism>
<evidence type="ECO:0000313" key="3">
    <source>
        <dbReference type="Proteomes" id="UP000324800"/>
    </source>
</evidence>
<dbReference type="AlphaFoldDB" id="A0A5J4UN32"/>
<dbReference type="Proteomes" id="UP000324800">
    <property type="component" value="Unassembled WGS sequence"/>
</dbReference>
<evidence type="ECO:0000313" key="2">
    <source>
        <dbReference type="EMBL" id="KAA6371889.1"/>
    </source>
</evidence>
<dbReference type="EMBL" id="SNRW01014071">
    <property type="protein sequence ID" value="KAA6371889.1"/>
    <property type="molecule type" value="Genomic_DNA"/>
</dbReference>
<name>A0A5J4UN32_9EUKA</name>
<feature type="domain" description="TTI1 N-terminal TPR" evidence="1">
    <location>
        <begin position="23"/>
        <end position="128"/>
    </location>
</feature>
<comment type="caution">
    <text evidence="2">The sequence shown here is derived from an EMBL/GenBank/DDBJ whole genome shotgun (WGS) entry which is preliminary data.</text>
</comment>
<protein>
    <recommendedName>
        <fullName evidence="1">TTI1 N-terminal TPR domain-containing protein</fullName>
    </recommendedName>
</protein>
<dbReference type="Pfam" id="PF24173">
    <property type="entry name" value="TPR_TTI1_N"/>
    <property type="match status" value="1"/>
</dbReference>
<sequence>MERAIFLAARVIQTDKLGETELLTVLQKLSVILTDSLKSPIVLQAKEEKTRISVLGNTIALLLRKLSDVKNREIQVEIINTISLLIRNAPNGEFIRMIFPGLSFGMLDVILDNNPSSVKSIYAGFQLWLNTPLFGLNLSPTGHAMKIWGIQ</sequence>
<dbReference type="InterPro" id="IPR057566">
    <property type="entry name" value="TPR_TTI1_N"/>
</dbReference>
<evidence type="ECO:0000259" key="1">
    <source>
        <dbReference type="Pfam" id="PF24173"/>
    </source>
</evidence>
<gene>
    <name evidence="2" type="ORF">EZS28_032584</name>
</gene>
<reference evidence="2 3" key="1">
    <citation type="submission" date="2019-03" db="EMBL/GenBank/DDBJ databases">
        <title>Single cell metagenomics reveals metabolic interactions within the superorganism composed of flagellate Streblomastix strix and complex community of Bacteroidetes bacteria on its surface.</title>
        <authorList>
            <person name="Treitli S.C."/>
            <person name="Kolisko M."/>
            <person name="Husnik F."/>
            <person name="Keeling P."/>
            <person name="Hampl V."/>
        </authorList>
    </citation>
    <scope>NUCLEOTIDE SEQUENCE [LARGE SCALE GENOMIC DNA]</scope>
    <source>
        <strain evidence="2">ST1C</strain>
    </source>
</reference>
<proteinExistence type="predicted"/>
<accession>A0A5J4UN32</accession>